<keyword evidence="2" id="KW-1185">Reference proteome</keyword>
<dbReference type="Gene3D" id="3.40.50.12110">
    <property type="match status" value="1"/>
</dbReference>
<evidence type="ECO:0000313" key="2">
    <source>
        <dbReference type="Proteomes" id="UP001500325"/>
    </source>
</evidence>
<dbReference type="PANTHER" id="PTHR37822:SF2">
    <property type="entry name" value="SPORE PHOTOPRODUCT LYASE"/>
    <property type="match status" value="1"/>
</dbReference>
<keyword evidence="1" id="KW-0456">Lyase</keyword>
<dbReference type="SUPFAM" id="SSF102114">
    <property type="entry name" value="Radical SAM enzymes"/>
    <property type="match status" value="1"/>
</dbReference>
<reference evidence="2" key="1">
    <citation type="journal article" date="2019" name="Int. J. Syst. Evol. Microbiol.">
        <title>The Global Catalogue of Microorganisms (GCM) 10K type strain sequencing project: providing services to taxonomists for standard genome sequencing and annotation.</title>
        <authorList>
            <consortium name="The Broad Institute Genomics Platform"/>
            <consortium name="The Broad Institute Genome Sequencing Center for Infectious Disease"/>
            <person name="Wu L."/>
            <person name="Ma J."/>
        </authorList>
    </citation>
    <scope>NUCLEOTIDE SEQUENCE [LARGE SCALE GENOMIC DNA]</scope>
    <source>
        <strain evidence="2">JCM 18055</strain>
    </source>
</reference>
<dbReference type="Pfam" id="PF20903">
    <property type="entry name" value="SPL"/>
    <property type="match status" value="1"/>
</dbReference>
<dbReference type="InterPro" id="IPR049539">
    <property type="entry name" value="SPL"/>
</dbReference>
<dbReference type="PANTHER" id="PTHR37822">
    <property type="entry name" value="SPORE PHOTOPRODUCT LYASE-RELATED"/>
    <property type="match status" value="1"/>
</dbReference>
<dbReference type="GO" id="GO:0016829">
    <property type="term" value="F:lyase activity"/>
    <property type="evidence" value="ECO:0007669"/>
    <property type="project" value="UniProtKB-KW"/>
</dbReference>
<name>A0ABP8W3Q2_9PSEU</name>
<dbReference type="Gene3D" id="3.80.30.30">
    <property type="match status" value="1"/>
</dbReference>
<dbReference type="InterPro" id="IPR058240">
    <property type="entry name" value="rSAM_sf"/>
</dbReference>
<gene>
    <name evidence="1" type="primary">splB</name>
    <name evidence="1" type="ORF">GCM10023215_12500</name>
</gene>
<protein>
    <submittedName>
        <fullName evidence="1">Spore photoproduct lyase</fullName>
    </submittedName>
</protein>
<organism evidence="1 2">
    <name type="scientific">Pseudonocardia yuanmonensis</name>
    <dbReference type="NCBI Taxonomy" id="1095914"/>
    <lineage>
        <taxon>Bacteria</taxon>
        <taxon>Bacillati</taxon>
        <taxon>Actinomycetota</taxon>
        <taxon>Actinomycetes</taxon>
        <taxon>Pseudonocardiales</taxon>
        <taxon>Pseudonocardiaceae</taxon>
        <taxon>Pseudonocardia</taxon>
    </lineage>
</organism>
<dbReference type="Proteomes" id="UP001500325">
    <property type="component" value="Unassembled WGS sequence"/>
</dbReference>
<evidence type="ECO:0000313" key="1">
    <source>
        <dbReference type="EMBL" id="GAA4680572.1"/>
    </source>
</evidence>
<comment type="caution">
    <text evidence="1">The sequence shown here is derived from an EMBL/GenBank/DDBJ whole genome shotgun (WGS) entry which is preliminary data.</text>
</comment>
<sequence>MRLPAGVLPEEMSTPLRSASRTRLWVPKRVLVTRSAAELPHTAEILARCEAAGVDDVEFLRSDRLPGLRGEDERATYARAKSTLAVVVSPPSARRLQPIPPSADWRVDLARGCPAHCQYCYLAGSLPGPPVTRVYADLDTILAGMDAYVGTGAVTSGTEARGHEGTTFEASCYTDPLGIEHVTGSLAAAITHVGTHDFGGPAQLRATTKFGAVEPLLELPHHGRTRIRASVNADAVAGRFEGGTDPVPVRLAGLGALARAGYPVGLTIAPIMPVEGWRERYTALLADAAAALDGVPGLDLTVECITHRFTPGSKEVLEGWYPRTKLEMDPDRRSRKRGKFGAVKYVYPAAEMAELRTWFSAALADLLPAGRLLYWT</sequence>
<proteinExistence type="predicted"/>
<dbReference type="EMBL" id="BAABIC010000003">
    <property type="protein sequence ID" value="GAA4680572.1"/>
    <property type="molecule type" value="Genomic_DNA"/>
</dbReference>
<accession>A0ABP8W3Q2</accession>